<dbReference type="RefSeq" id="WP_115818425.1">
    <property type="nucleotide sequence ID" value="NZ_QRDV01000008.1"/>
</dbReference>
<name>A0A3D9GZW1_9FLAO</name>
<keyword evidence="2" id="KW-1185">Reference proteome</keyword>
<gene>
    <name evidence="1" type="ORF">DFQ10_108196</name>
</gene>
<dbReference type="EMBL" id="QRDV01000008">
    <property type="protein sequence ID" value="RED42789.1"/>
    <property type="molecule type" value="Genomic_DNA"/>
</dbReference>
<dbReference type="Proteomes" id="UP000256980">
    <property type="component" value="Unassembled WGS sequence"/>
</dbReference>
<sequence>MEEIKILFFVIGTFFGIHQSNIIAEKATITIDPEAKTITVLQENLISIIQNESDSLKVKSELKNITQPNYPWSSEFANYSKKEKYFFISEDTQTLNLKLTLTYTTANDLKAFGINKNNDGKFSMTNFPKAHTKSTDGALGERYWNFEANKPFTFTEEPLTQMPEKYQKFQMNLLPFWKTLKQ</sequence>
<accession>A0A3D9GZW1</accession>
<evidence type="ECO:0000313" key="2">
    <source>
        <dbReference type="Proteomes" id="UP000256980"/>
    </source>
</evidence>
<dbReference type="OrthoDB" id="796799at2"/>
<evidence type="ECO:0000313" key="1">
    <source>
        <dbReference type="EMBL" id="RED42789.1"/>
    </source>
</evidence>
<protein>
    <submittedName>
        <fullName evidence="1">Uncharacterized protein</fullName>
    </submittedName>
</protein>
<organism evidence="1 2">
    <name type="scientific">Winogradskyella eximia</name>
    <dbReference type="NCBI Taxonomy" id="262006"/>
    <lineage>
        <taxon>Bacteria</taxon>
        <taxon>Pseudomonadati</taxon>
        <taxon>Bacteroidota</taxon>
        <taxon>Flavobacteriia</taxon>
        <taxon>Flavobacteriales</taxon>
        <taxon>Flavobacteriaceae</taxon>
        <taxon>Winogradskyella</taxon>
    </lineage>
</organism>
<reference evidence="1 2" key="1">
    <citation type="submission" date="2018-07" db="EMBL/GenBank/DDBJ databases">
        <title>Genomic Encyclopedia of Type Strains, Phase III (KMG-III): the genomes of soil and plant-associated and newly described type strains.</title>
        <authorList>
            <person name="Whitman W."/>
        </authorList>
    </citation>
    <scope>NUCLEOTIDE SEQUENCE [LARGE SCALE GENOMIC DNA]</scope>
    <source>
        <strain evidence="1 2">CECT 7946</strain>
    </source>
</reference>
<comment type="caution">
    <text evidence="1">The sequence shown here is derived from an EMBL/GenBank/DDBJ whole genome shotgun (WGS) entry which is preliminary data.</text>
</comment>
<dbReference type="AlphaFoldDB" id="A0A3D9GZW1"/>
<proteinExistence type="predicted"/>